<gene>
    <name evidence="7" type="ORF">CUNI_LOCUS17693</name>
</gene>
<dbReference type="PANTHER" id="PTHR24251">
    <property type="entry name" value="OVOCHYMASE-RELATED"/>
    <property type="match status" value="1"/>
</dbReference>
<evidence type="ECO:0000256" key="3">
    <source>
        <dbReference type="ARBA" id="ARBA00023157"/>
    </source>
</evidence>
<evidence type="ECO:0000256" key="4">
    <source>
        <dbReference type="ARBA" id="ARBA00023180"/>
    </source>
</evidence>
<dbReference type="OrthoDB" id="10009301at2759"/>
<dbReference type="CDD" id="cd00041">
    <property type="entry name" value="CUB"/>
    <property type="match status" value="2"/>
</dbReference>
<dbReference type="SUPFAM" id="SSF49854">
    <property type="entry name" value="Spermadhesin, CUB domain"/>
    <property type="match status" value="2"/>
</dbReference>
<dbReference type="InterPro" id="IPR000859">
    <property type="entry name" value="CUB_dom"/>
</dbReference>
<dbReference type="InterPro" id="IPR035914">
    <property type="entry name" value="Sperma_CUB_dom_sf"/>
</dbReference>
<evidence type="ECO:0000256" key="2">
    <source>
        <dbReference type="ARBA" id="ARBA00022737"/>
    </source>
</evidence>
<dbReference type="PROSITE" id="PS01180">
    <property type="entry name" value="CUB"/>
    <property type="match status" value="2"/>
</dbReference>
<name>A0A8S3ZX07_9EUPU</name>
<feature type="non-terminal residue" evidence="7">
    <location>
        <position position="1"/>
    </location>
</feature>
<evidence type="ECO:0000256" key="5">
    <source>
        <dbReference type="PROSITE-ProRule" id="PRU00059"/>
    </source>
</evidence>
<reference evidence="7" key="1">
    <citation type="submission" date="2021-04" db="EMBL/GenBank/DDBJ databases">
        <authorList>
            <consortium name="Molecular Ecology Group"/>
        </authorList>
    </citation>
    <scope>NUCLEOTIDE SEQUENCE</scope>
</reference>
<accession>A0A8S3ZX07</accession>
<evidence type="ECO:0000313" key="8">
    <source>
        <dbReference type="Proteomes" id="UP000678393"/>
    </source>
</evidence>
<dbReference type="Gene3D" id="2.60.120.290">
    <property type="entry name" value="Spermadhesin, CUB domain"/>
    <property type="match status" value="2"/>
</dbReference>
<dbReference type="AlphaFoldDB" id="A0A8S3ZX07"/>
<feature type="domain" description="CUB" evidence="6">
    <location>
        <begin position="38"/>
        <end position="151"/>
    </location>
</feature>
<proteinExistence type="predicted"/>
<keyword evidence="1" id="KW-0732">Signal</keyword>
<dbReference type="SMART" id="SM00042">
    <property type="entry name" value="CUB"/>
    <property type="match status" value="2"/>
</dbReference>
<dbReference type="Pfam" id="PF00431">
    <property type="entry name" value="CUB"/>
    <property type="match status" value="2"/>
</dbReference>
<sequence>IKDGSCMLSKKTGSDVGKLYNQGLAQVHHFEMKPSLDCGGSITDLVGDFASPGWPRNYSHHLNCTWTVLVPEHKIVMFTFIHFDLGKRPVNPCDSSNDRLRITELTSQGDVTFCASPPMTTYISQTNFVTFNFVTNAHSDAQGFKVAFKGDWPCRAMLTSDRGEIASPLWPEQYSPGLNCAWVIKAPANAKVTLKFTTIDLDGQGFGACSEQHDYIDIHIPQGLPLYIARFCKHESPAAIISSSNHLLVTFRSDDYVQRTGFHASYDFLLPTTITPPTTTTTTSSYKIKNARFVEPRHQRQGARVNITLLEDIGFGEDI</sequence>
<evidence type="ECO:0000259" key="6">
    <source>
        <dbReference type="PROSITE" id="PS01180"/>
    </source>
</evidence>
<evidence type="ECO:0000256" key="1">
    <source>
        <dbReference type="ARBA" id="ARBA00022729"/>
    </source>
</evidence>
<evidence type="ECO:0000313" key="7">
    <source>
        <dbReference type="EMBL" id="CAG5132135.1"/>
    </source>
</evidence>
<keyword evidence="2" id="KW-0677">Repeat</keyword>
<protein>
    <recommendedName>
        <fullName evidence="6">CUB domain-containing protein</fullName>
    </recommendedName>
</protein>
<feature type="domain" description="CUB" evidence="6">
    <location>
        <begin position="154"/>
        <end position="269"/>
    </location>
</feature>
<feature type="non-terminal residue" evidence="7">
    <location>
        <position position="319"/>
    </location>
</feature>
<keyword evidence="8" id="KW-1185">Reference proteome</keyword>
<dbReference type="Proteomes" id="UP000678393">
    <property type="component" value="Unassembled WGS sequence"/>
</dbReference>
<comment type="caution">
    <text evidence="5">Lacks conserved residue(s) required for the propagation of feature annotation.</text>
</comment>
<keyword evidence="3" id="KW-1015">Disulfide bond</keyword>
<keyword evidence="4" id="KW-0325">Glycoprotein</keyword>
<comment type="caution">
    <text evidence="7">The sequence shown here is derived from an EMBL/GenBank/DDBJ whole genome shotgun (WGS) entry which is preliminary data.</text>
</comment>
<dbReference type="EMBL" id="CAJHNH020005112">
    <property type="protein sequence ID" value="CAG5132135.1"/>
    <property type="molecule type" value="Genomic_DNA"/>
</dbReference>
<organism evidence="7 8">
    <name type="scientific">Candidula unifasciata</name>
    <dbReference type="NCBI Taxonomy" id="100452"/>
    <lineage>
        <taxon>Eukaryota</taxon>
        <taxon>Metazoa</taxon>
        <taxon>Spiralia</taxon>
        <taxon>Lophotrochozoa</taxon>
        <taxon>Mollusca</taxon>
        <taxon>Gastropoda</taxon>
        <taxon>Heterobranchia</taxon>
        <taxon>Euthyneura</taxon>
        <taxon>Panpulmonata</taxon>
        <taxon>Eupulmonata</taxon>
        <taxon>Stylommatophora</taxon>
        <taxon>Helicina</taxon>
        <taxon>Helicoidea</taxon>
        <taxon>Geomitridae</taxon>
        <taxon>Candidula</taxon>
    </lineage>
</organism>
<dbReference type="FunFam" id="2.60.120.290:FF:000003">
    <property type="entry name" value="Neuropilin"/>
    <property type="match status" value="1"/>
</dbReference>